<reference evidence="7" key="1">
    <citation type="journal article" date="2019" name="Int. J. Syst. Evol. Microbiol.">
        <title>The Global Catalogue of Microorganisms (GCM) 10K type strain sequencing project: providing services to taxonomists for standard genome sequencing and annotation.</title>
        <authorList>
            <consortium name="The Broad Institute Genomics Platform"/>
            <consortium name="The Broad Institute Genome Sequencing Center for Infectious Disease"/>
            <person name="Wu L."/>
            <person name="Ma J."/>
        </authorList>
    </citation>
    <scope>NUCLEOTIDE SEQUENCE [LARGE SCALE GENOMIC DNA]</scope>
    <source>
        <strain evidence="7">CCM 8939</strain>
    </source>
</reference>
<comment type="subcellular location">
    <subcellularLocation>
        <location evidence="1">Endomembrane system</location>
        <topology evidence="1">Multi-pass membrane protein</topology>
    </subcellularLocation>
</comment>
<comment type="caution">
    <text evidence="6">The sequence shown here is derived from an EMBL/GenBank/DDBJ whole genome shotgun (WGS) entry which is preliminary data.</text>
</comment>
<dbReference type="PANTHER" id="PTHR43847:SF1">
    <property type="entry name" value="BLL3993 PROTEIN"/>
    <property type="match status" value="1"/>
</dbReference>
<gene>
    <name evidence="6" type="ORF">GCM10008119_29710</name>
</gene>
<evidence type="ECO:0000256" key="3">
    <source>
        <dbReference type="ARBA" id="ARBA00022989"/>
    </source>
</evidence>
<feature type="transmembrane region" description="Helical" evidence="5">
    <location>
        <begin position="84"/>
        <end position="110"/>
    </location>
</feature>
<evidence type="ECO:0008006" key="8">
    <source>
        <dbReference type="Google" id="ProtNLM"/>
    </source>
</evidence>
<protein>
    <recommendedName>
        <fullName evidence="8">Isoprenylcysteine carboxylmethyltransferase family protein</fullName>
    </recommendedName>
</protein>
<keyword evidence="7" id="KW-1185">Reference proteome</keyword>
<sequence>MISMFLGGFLSQFKDFSIIIFQPYILHAGMLIAILGFILRFVAIQQLGKAFTVDVQIAKNQTLKQDGLYSIIRHPSYTGVLMSFLGLAITFSNGLSLLVICIPIFVAFIYRISVEEIALKNEFGTAYLEYIKNTKRLIPFIY</sequence>
<evidence type="ECO:0000256" key="1">
    <source>
        <dbReference type="ARBA" id="ARBA00004127"/>
    </source>
</evidence>
<dbReference type="PANTHER" id="PTHR43847">
    <property type="entry name" value="BLL3993 PROTEIN"/>
    <property type="match status" value="1"/>
</dbReference>
<keyword evidence="3 5" id="KW-1133">Transmembrane helix</keyword>
<evidence type="ECO:0000256" key="4">
    <source>
        <dbReference type="ARBA" id="ARBA00023136"/>
    </source>
</evidence>
<evidence type="ECO:0000313" key="7">
    <source>
        <dbReference type="Proteomes" id="UP000645390"/>
    </source>
</evidence>
<keyword evidence="2 5" id="KW-0812">Transmembrane</keyword>
<organism evidence="6 7">
    <name type="scientific">Pedobacter mendelii</name>
    <dbReference type="NCBI Taxonomy" id="1908240"/>
    <lineage>
        <taxon>Bacteria</taxon>
        <taxon>Pseudomonadati</taxon>
        <taxon>Bacteroidota</taxon>
        <taxon>Sphingobacteriia</taxon>
        <taxon>Sphingobacteriales</taxon>
        <taxon>Sphingobacteriaceae</taxon>
        <taxon>Pedobacter</taxon>
    </lineage>
</organism>
<accession>A0ABQ2BMC5</accession>
<evidence type="ECO:0000256" key="2">
    <source>
        <dbReference type="ARBA" id="ARBA00022692"/>
    </source>
</evidence>
<dbReference type="Gene3D" id="1.20.120.1630">
    <property type="match status" value="1"/>
</dbReference>
<dbReference type="Proteomes" id="UP000645390">
    <property type="component" value="Unassembled WGS sequence"/>
</dbReference>
<name>A0ABQ2BMC5_9SPHI</name>
<dbReference type="Pfam" id="PF04191">
    <property type="entry name" value="PEMT"/>
    <property type="match status" value="1"/>
</dbReference>
<feature type="transmembrane region" description="Helical" evidence="5">
    <location>
        <begin position="21"/>
        <end position="43"/>
    </location>
</feature>
<evidence type="ECO:0000256" key="5">
    <source>
        <dbReference type="SAM" id="Phobius"/>
    </source>
</evidence>
<evidence type="ECO:0000313" key="6">
    <source>
        <dbReference type="EMBL" id="GGI27849.1"/>
    </source>
</evidence>
<proteinExistence type="predicted"/>
<keyword evidence="4 5" id="KW-0472">Membrane</keyword>
<dbReference type="InterPro" id="IPR007318">
    <property type="entry name" value="Phopholipid_MeTrfase"/>
</dbReference>
<dbReference type="EMBL" id="BMDJ01000009">
    <property type="protein sequence ID" value="GGI27849.1"/>
    <property type="molecule type" value="Genomic_DNA"/>
</dbReference>
<dbReference type="InterPro" id="IPR052527">
    <property type="entry name" value="Metal_cation-efflux_comp"/>
</dbReference>